<reference evidence="7" key="1">
    <citation type="submission" date="2023-01" db="EMBL/GenBank/DDBJ databases">
        <authorList>
            <person name="Piombo E."/>
        </authorList>
    </citation>
    <scope>NUCLEOTIDE SEQUENCE</scope>
</reference>
<feature type="transmembrane region" description="Helical" evidence="5">
    <location>
        <begin position="41"/>
        <end position="60"/>
    </location>
</feature>
<feature type="transmembrane region" description="Helical" evidence="5">
    <location>
        <begin position="193"/>
        <end position="209"/>
    </location>
</feature>
<feature type="transmembrane region" description="Helical" evidence="5">
    <location>
        <begin position="101"/>
        <end position="119"/>
    </location>
</feature>
<dbReference type="SUPFAM" id="SSF103473">
    <property type="entry name" value="MFS general substrate transporter"/>
    <property type="match status" value="1"/>
</dbReference>
<dbReference type="Gene3D" id="1.20.1250.20">
    <property type="entry name" value="MFS general substrate transporter like domains"/>
    <property type="match status" value="1"/>
</dbReference>
<proteinExistence type="predicted"/>
<evidence type="ECO:0000256" key="1">
    <source>
        <dbReference type="ARBA" id="ARBA00004141"/>
    </source>
</evidence>
<feature type="transmembrane region" description="Helical" evidence="5">
    <location>
        <begin position="76"/>
        <end position="94"/>
    </location>
</feature>
<gene>
    <name evidence="7" type="ORF">CCHLO57077_00006825</name>
</gene>
<dbReference type="PANTHER" id="PTHR23502">
    <property type="entry name" value="MAJOR FACILITATOR SUPERFAMILY"/>
    <property type="match status" value="1"/>
</dbReference>
<evidence type="ECO:0000256" key="3">
    <source>
        <dbReference type="ARBA" id="ARBA00022989"/>
    </source>
</evidence>
<keyword evidence="8" id="KW-1185">Reference proteome</keyword>
<evidence type="ECO:0000313" key="7">
    <source>
        <dbReference type="EMBL" id="CAI6100764.1"/>
    </source>
</evidence>
<dbReference type="PROSITE" id="PS50850">
    <property type="entry name" value="MFS"/>
    <property type="match status" value="1"/>
</dbReference>
<dbReference type="AlphaFoldDB" id="A0AA35QF82"/>
<evidence type="ECO:0000256" key="4">
    <source>
        <dbReference type="ARBA" id="ARBA00023136"/>
    </source>
</evidence>
<dbReference type="GO" id="GO:0005886">
    <property type="term" value="C:plasma membrane"/>
    <property type="evidence" value="ECO:0007669"/>
    <property type="project" value="TreeGrafter"/>
</dbReference>
<feature type="transmembrane region" description="Helical" evidence="5">
    <location>
        <begin position="125"/>
        <end position="147"/>
    </location>
</feature>
<dbReference type="EMBL" id="CABFNP030001353">
    <property type="protein sequence ID" value="CAI6100764.1"/>
    <property type="molecule type" value="Genomic_DNA"/>
</dbReference>
<evidence type="ECO:0000259" key="6">
    <source>
        <dbReference type="PROSITE" id="PS50850"/>
    </source>
</evidence>
<accession>A0AA35QF82</accession>
<protein>
    <recommendedName>
        <fullName evidence="6">Major facilitator superfamily (MFS) profile domain-containing protein</fullName>
    </recommendedName>
</protein>
<evidence type="ECO:0000256" key="5">
    <source>
        <dbReference type="SAM" id="Phobius"/>
    </source>
</evidence>
<organism evidence="7 8">
    <name type="scientific">Clonostachys chloroleuca</name>
    <dbReference type="NCBI Taxonomy" id="1926264"/>
    <lineage>
        <taxon>Eukaryota</taxon>
        <taxon>Fungi</taxon>
        <taxon>Dikarya</taxon>
        <taxon>Ascomycota</taxon>
        <taxon>Pezizomycotina</taxon>
        <taxon>Sordariomycetes</taxon>
        <taxon>Hypocreomycetidae</taxon>
        <taxon>Hypocreales</taxon>
        <taxon>Bionectriaceae</taxon>
        <taxon>Clonostachys</taxon>
    </lineage>
</organism>
<keyword evidence="4 5" id="KW-0472">Membrane</keyword>
<dbReference type="Proteomes" id="UP001160390">
    <property type="component" value="Unassembled WGS sequence"/>
</dbReference>
<dbReference type="InterPro" id="IPR020846">
    <property type="entry name" value="MFS_dom"/>
</dbReference>
<dbReference type="PANTHER" id="PTHR23502:SF30">
    <property type="entry name" value="TRANSPORTER, PUTATIVE (AFU_ORTHOLOGUE AFUA_8G04702)-RELATED"/>
    <property type="match status" value="1"/>
</dbReference>
<dbReference type="InterPro" id="IPR036259">
    <property type="entry name" value="MFS_trans_sf"/>
</dbReference>
<comment type="caution">
    <text evidence="7">The sequence shown here is derived from an EMBL/GenBank/DDBJ whole genome shotgun (WGS) entry which is preliminary data.</text>
</comment>
<keyword evidence="2 5" id="KW-0812">Transmembrane</keyword>
<evidence type="ECO:0000256" key="2">
    <source>
        <dbReference type="ARBA" id="ARBA00022692"/>
    </source>
</evidence>
<dbReference type="GO" id="GO:0022857">
    <property type="term" value="F:transmembrane transporter activity"/>
    <property type="evidence" value="ECO:0007669"/>
    <property type="project" value="InterPro"/>
</dbReference>
<feature type="transmembrane region" description="Helical" evidence="5">
    <location>
        <begin position="159"/>
        <end position="181"/>
    </location>
</feature>
<dbReference type="Pfam" id="PF07690">
    <property type="entry name" value="MFS_1"/>
    <property type="match status" value="1"/>
</dbReference>
<name>A0AA35QF82_9HYPO</name>
<keyword evidence="3 5" id="KW-1133">Transmembrane helix</keyword>
<sequence>MADTPGPSTVQLVDVTGTSTLQHGKSEHDIILLSSSVWQQIWTFFAAMVVNGLTPAYLLIQEETEIPNADLNTGNGLMYLFFGFGTLLTQPFALNFGCRPAAVISFFITCFLVLWASFMNTVAEWYANCILIGIFFSTIESLIQLCVTDTKFTHERGFYMGFYTWSLFGGAFLAPISAGFLADTFGWRWINKMYFIVGTVVIIGISFGFEETMFYRHDTVDGSEMLKRMAQQ</sequence>
<comment type="subcellular location">
    <subcellularLocation>
        <location evidence="1">Membrane</location>
        <topology evidence="1">Multi-pass membrane protein</topology>
    </subcellularLocation>
</comment>
<feature type="domain" description="Major facilitator superfamily (MFS) profile" evidence="6">
    <location>
        <begin position="31"/>
        <end position="232"/>
    </location>
</feature>
<evidence type="ECO:0000313" key="8">
    <source>
        <dbReference type="Proteomes" id="UP001160390"/>
    </source>
</evidence>
<dbReference type="InterPro" id="IPR011701">
    <property type="entry name" value="MFS"/>
</dbReference>